<dbReference type="GO" id="GO:0070967">
    <property type="term" value="F:coenzyme F420 binding"/>
    <property type="evidence" value="ECO:0007669"/>
    <property type="project" value="TreeGrafter"/>
</dbReference>
<organism evidence="3 4">
    <name type="scientific">Zhongshania aliphaticivorans</name>
    <dbReference type="NCBI Taxonomy" id="1470434"/>
    <lineage>
        <taxon>Bacteria</taxon>
        <taxon>Pseudomonadati</taxon>
        <taxon>Pseudomonadota</taxon>
        <taxon>Gammaproteobacteria</taxon>
        <taxon>Cellvibrionales</taxon>
        <taxon>Spongiibacteraceae</taxon>
        <taxon>Zhongshania</taxon>
    </lineage>
</organism>
<dbReference type="AlphaFoldDB" id="A0A127M9A5"/>
<accession>A0A127M9A5</accession>
<dbReference type="PANTHER" id="PTHR39428:SF3">
    <property type="entry name" value="DEAZAFLAVIN-DEPENDENT NITROREDUCTASE"/>
    <property type="match status" value="1"/>
</dbReference>
<evidence type="ECO:0000256" key="2">
    <source>
        <dbReference type="ARBA" id="ARBA00049106"/>
    </source>
</evidence>
<proteinExistence type="inferred from homology"/>
<dbReference type="Gene3D" id="2.30.110.10">
    <property type="entry name" value="Electron Transport, Fmn-binding Protein, Chain A"/>
    <property type="match status" value="1"/>
</dbReference>
<evidence type="ECO:0000313" key="3">
    <source>
        <dbReference type="EMBL" id="AMO69800.1"/>
    </source>
</evidence>
<dbReference type="InterPro" id="IPR012349">
    <property type="entry name" value="Split_barrel_FMN-bd"/>
</dbReference>
<dbReference type="PANTHER" id="PTHR39428">
    <property type="entry name" value="F420H(2)-DEPENDENT QUINONE REDUCTASE RV1261C"/>
    <property type="match status" value="1"/>
</dbReference>
<dbReference type="EMBL" id="CP014544">
    <property type="protein sequence ID" value="AMO69800.1"/>
    <property type="molecule type" value="Genomic_DNA"/>
</dbReference>
<dbReference type="GO" id="GO:0016491">
    <property type="term" value="F:oxidoreductase activity"/>
    <property type="evidence" value="ECO:0007669"/>
    <property type="project" value="InterPro"/>
</dbReference>
<sequence length="170" mass="19807">MTNKFDYVKTRRDEVDAIPVKWQATVQRVMKYFTRFNVWVYKKSSGRLMKNFPGGFPICIVGMTGRRSGERREIALIHLPWNDKKLLVASQGGMEKHPLWYFNIAADPNIDIMVGGTTQRYLARQASAEEKRELWPHLLSLYPDFDQYQARTDRDIPVFICSLATDNTED</sequence>
<comment type="catalytic activity">
    <reaction evidence="2">
        <text>oxidized coenzyme F420-(gamma-L-Glu)(n) + a quinol + H(+) = reduced coenzyme F420-(gamma-L-Glu)(n) + a quinone</text>
        <dbReference type="Rhea" id="RHEA:39663"/>
        <dbReference type="Rhea" id="RHEA-COMP:12939"/>
        <dbReference type="Rhea" id="RHEA-COMP:14378"/>
        <dbReference type="ChEBI" id="CHEBI:15378"/>
        <dbReference type="ChEBI" id="CHEBI:24646"/>
        <dbReference type="ChEBI" id="CHEBI:132124"/>
        <dbReference type="ChEBI" id="CHEBI:133980"/>
        <dbReference type="ChEBI" id="CHEBI:139511"/>
    </reaction>
</comment>
<dbReference type="GO" id="GO:0005886">
    <property type="term" value="C:plasma membrane"/>
    <property type="evidence" value="ECO:0007669"/>
    <property type="project" value="TreeGrafter"/>
</dbReference>
<evidence type="ECO:0000256" key="1">
    <source>
        <dbReference type="ARBA" id="ARBA00008710"/>
    </source>
</evidence>
<gene>
    <name evidence="3" type="ORF">AZF00_16485</name>
</gene>
<dbReference type="RefSeq" id="WP_062384262.1">
    <property type="nucleotide sequence ID" value="NZ_CP014544.1"/>
</dbReference>
<dbReference type="InterPro" id="IPR004378">
    <property type="entry name" value="F420H2_quin_Rdtase"/>
</dbReference>
<evidence type="ECO:0008006" key="5">
    <source>
        <dbReference type="Google" id="ProtNLM"/>
    </source>
</evidence>
<reference evidence="3 4" key="1">
    <citation type="submission" date="2015-12" db="EMBL/GenBank/DDBJ databases">
        <authorList>
            <person name="Shamseldin A."/>
            <person name="Moawad H."/>
            <person name="Abd El-Rahim W.M."/>
            <person name="Sadowsky M.J."/>
        </authorList>
    </citation>
    <scope>NUCLEOTIDE SEQUENCE [LARGE SCALE GENOMIC DNA]</scope>
    <source>
        <strain evidence="3 4">SM2</strain>
    </source>
</reference>
<dbReference type="NCBIfam" id="TIGR00026">
    <property type="entry name" value="hi_GC_TIGR00026"/>
    <property type="match status" value="1"/>
</dbReference>
<comment type="similarity">
    <text evidence="1">Belongs to the F420H(2)-dependent quinone reductase family.</text>
</comment>
<dbReference type="KEGG" id="zal:AZF00_16485"/>
<protein>
    <recommendedName>
        <fullName evidence="5">Deazaflavin-dependent nitroreductase</fullName>
    </recommendedName>
</protein>
<name>A0A127M9A5_9GAMM</name>
<dbReference type="Pfam" id="PF04075">
    <property type="entry name" value="F420H2_quin_red"/>
    <property type="match status" value="1"/>
</dbReference>
<dbReference type="STRING" id="1470434.AZF00_16485"/>
<evidence type="ECO:0000313" key="4">
    <source>
        <dbReference type="Proteomes" id="UP000074119"/>
    </source>
</evidence>
<dbReference type="Proteomes" id="UP000074119">
    <property type="component" value="Chromosome"/>
</dbReference>